<feature type="compositionally biased region" description="Basic and acidic residues" evidence="1">
    <location>
        <begin position="357"/>
        <end position="371"/>
    </location>
</feature>
<evidence type="ECO:0000256" key="1">
    <source>
        <dbReference type="SAM" id="MobiDB-lite"/>
    </source>
</evidence>
<gene>
    <name evidence="3" type="ORF">QN243_15025</name>
</gene>
<proteinExistence type="predicted"/>
<feature type="chain" id="PRO_5045820051" description="Conjugal transfer protein" evidence="2">
    <location>
        <begin position="21"/>
        <end position="382"/>
    </location>
</feature>
<feature type="region of interest" description="Disordered" evidence="1">
    <location>
        <begin position="330"/>
        <end position="382"/>
    </location>
</feature>
<name>A0ABZ0JIZ7_9XANT</name>
<dbReference type="EMBL" id="CP126172">
    <property type="protein sequence ID" value="WOS39724.1"/>
    <property type="molecule type" value="Genomic_DNA"/>
</dbReference>
<evidence type="ECO:0000256" key="2">
    <source>
        <dbReference type="SAM" id="SignalP"/>
    </source>
</evidence>
<evidence type="ECO:0000313" key="3">
    <source>
        <dbReference type="EMBL" id="WOS39724.1"/>
    </source>
</evidence>
<accession>A0ABZ0JIZ7</accession>
<feature type="signal peptide" evidence="2">
    <location>
        <begin position="1"/>
        <end position="20"/>
    </location>
</feature>
<dbReference type="RefSeq" id="WP_317843556.1">
    <property type="nucleotide sequence ID" value="NZ_CP126170.1"/>
</dbReference>
<reference evidence="3 4" key="1">
    <citation type="submission" date="2023-05" db="EMBL/GenBank/DDBJ databases">
        <title>Xanthomonas rydalmerenesis sp. nov., a novel Xanthomonas species isolated from Fragaria x ananassa.</title>
        <authorList>
            <person name="McKnight D.J.E."/>
            <person name="Wong-Bajracharya J."/>
            <person name="Okoh E.B."/>
            <person name="Snijders F."/>
            <person name="Lidbetter F."/>
            <person name="Webster J."/>
            <person name="Djordjevic S.P."/>
            <person name="Bogema D.R."/>
            <person name="Chapman T.A."/>
        </authorList>
    </citation>
    <scope>NUCLEOTIDE SEQUENCE [LARGE SCALE GENOMIC DNA]</scope>
    <source>
        <strain evidence="3 4">DAR34883</strain>
    </source>
</reference>
<sequence>MFKRLCLALGLSVFCASSMARDNALPLPLASDMPVEVQLTQQELAIDVSSTAMEMGMQFGLVGALIGTAVQNAKNKTAEATVLPLRNMMVGYDFETPLMRSLQRRLPGSGIADRPVITVVHAPWEARQDLDGMPKHVLVIRPRYAMGDAMGTAYVLLNVTIEDRQIKNGTVKTRFLFSRPYAVRSSFQLPAPGESRPWLDLGAARMGGLIDQSIDQAIAMMVYDFSAEGRQQWDQKIKGKSDIAGRSVSGRIERREGDVVWVRAGNTRFQAITGYQWLRSDYQPATLPVAVPNQAVAVEAAASQAVAPTPSGADTSIVQVAAASHSEPVPSVGASAAVDTPAHPVQAPAETSVSTEPGKRKTFWETYRPKDQPIPQGQAAHP</sequence>
<evidence type="ECO:0000313" key="4">
    <source>
        <dbReference type="Proteomes" id="UP001302020"/>
    </source>
</evidence>
<organism evidence="3 4">
    <name type="scientific">Xanthomonas rydalmerensis</name>
    <dbReference type="NCBI Taxonomy" id="3046274"/>
    <lineage>
        <taxon>Bacteria</taxon>
        <taxon>Pseudomonadati</taxon>
        <taxon>Pseudomonadota</taxon>
        <taxon>Gammaproteobacteria</taxon>
        <taxon>Lysobacterales</taxon>
        <taxon>Lysobacteraceae</taxon>
        <taxon>Xanthomonas</taxon>
    </lineage>
</organism>
<keyword evidence="4" id="KW-1185">Reference proteome</keyword>
<dbReference type="Proteomes" id="UP001302020">
    <property type="component" value="Chromosome"/>
</dbReference>
<evidence type="ECO:0008006" key="5">
    <source>
        <dbReference type="Google" id="ProtNLM"/>
    </source>
</evidence>
<protein>
    <recommendedName>
        <fullName evidence="5">Conjugal transfer protein</fullName>
    </recommendedName>
</protein>
<keyword evidence="2" id="KW-0732">Signal</keyword>